<organism evidence="5 6">
    <name type="scientific">Stentor coeruleus</name>
    <dbReference type="NCBI Taxonomy" id="5963"/>
    <lineage>
        <taxon>Eukaryota</taxon>
        <taxon>Sar</taxon>
        <taxon>Alveolata</taxon>
        <taxon>Ciliophora</taxon>
        <taxon>Postciliodesmatophora</taxon>
        <taxon>Heterotrichea</taxon>
        <taxon>Heterotrichida</taxon>
        <taxon>Stentoridae</taxon>
        <taxon>Stentor</taxon>
    </lineage>
</organism>
<accession>A0A1R2AZ35</accession>
<evidence type="ECO:0000256" key="2">
    <source>
        <dbReference type="ARBA" id="ARBA00022980"/>
    </source>
</evidence>
<dbReference type="EMBL" id="MPUH01001156">
    <property type="protein sequence ID" value="OMJ69793.1"/>
    <property type="molecule type" value="Genomic_DNA"/>
</dbReference>
<gene>
    <name evidence="5" type="ORF">SteCoe_32377</name>
</gene>
<dbReference type="GO" id="GO:1990904">
    <property type="term" value="C:ribonucleoprotein complex"/>
    <property type="evidence" value="ECO:0007669"/>
    <property type="project" value="UniProtKB-KW"/>
</dbReference>
<proteinExistence type="inferred from homology"/>
<dbReference type="GO" id="GO:0006412">
    <property type="term" value="P:translation"/>
    <property type="evidence" value="ECO:0007669"/>
    <property type="project" value="InterPro"/>
</dbReference>
<dbReference type="PIRSF" id="PIRSF002129">
    <property type="entry name" value="Ribosom_S6_euk"/>
    <property type="match status" value="1"/>
</dbReference>
<keyword evidence="2 4" id="KW-0689">Ribosomal protein</keyword>
<keyword evidence="3 4" id="KW-0687">Ribonucleoprotein</keyword>
<dbReference type="AlphaFoldDB" id="A0A1R2AZ35"/>
<sequence length="245" mass="28467">MKFNISFPETGQQKCIDIEDDKKVRLFYDRKMGEEVDGAALGDEFKGYVFRIAGGNDKQGFSMKQGVLVNKRVRLLLAAGHTNYRPRRTGERKRKSVRGCIVGHDIAVLHLVVIKKGTNEIPGVTDDPRPRRLGPKRASKIKKLFSLDKGVNKKEKKAEERDDVRRYVVKREIKKEGKSTRLRAPKIQRLITAERIRRKMKEKTEKKNRWTRAKEEAKKYNTLLNKVLHQRHVEEHKLREAAKSS</sequence>
<dbReference type="GO" id="GO:0003735">
    <property type="term" value="F:structural constituent of ribosome"/>
    <property type="evidence" value="ECO:0007669"/>
    <property type="project" value="InterPro"/>
</dbReference>
<evidence type="ECO:0000256" key="1">
    <source>
        <dbReference type="ARBA" id="ARBA00009312"/>
    </source>
</evidence>
<dbReference type="InterPro" id="IPR001377">
    <property type="entry name" value="Ribosomal_eS6"/>
</dbReference>
<dbReference type="Pfam" id="PF01092">
    <property type="entry name" value="Ribosomal_S6e"/>
    <property type="match status" value="1"/>
</dbReference>
<dbReference type="SMART" id="SM01405">
    <property type="entry name" value="Ribosomal_S6e"/>
    <property type="match status" value="1"/>
</dbReference>
<dbReference type="OrthoDB" id="304188at2759"/>
<keyword evidence="6" id="KW-1185">Reference proteome</keyword>
<dbReference type="Gene3D" id="1.20.5.2650">
    <property type="match status" value="1"/>
</dbReference>
<dbReference type="GO" id="GO:0005840">
    <property type="term" value="C:ribosome"/>
    <property type="evidence" value="ECO:0007669"/>
    <property type="project" value="UniProtKB-KW"/>
</dbReference>
<dbReference type="Proteomes" id="UP000187209">
    <property type="component" value="Unassembled WGS sequence"/>
</dbReference>
<name>A0A1R2AZ35_9CILI</name>
<dbReference type="InterPro" id="IPR014401">
    <property type="entry name" value="Ribosomal_eS6-like"/>
</dbReference>
<protein>
    <recommendedName>
        <fullName evidence="4">40S ribosomal protein S6</fullName>
    </recommendedName>
</protein>
<evidence type="ECO:0000256" key="4">
    <source>
        <dbReference type="PIRNR" id="PIRNR002129"/>
    </source>
</evidence>
<comment type="caution">
    <text evidence="5">The sequence shown here is derived from an EMBL/GenBank/DDBJ whole genome shotgun (WGS) entry which is preliminary data.</text>
</comment>
<reference evidence="5 6" key="1">
    <citation type="submission" date="2016-11" db="EMBL/GenBank/DDBJ databases">
        <title>The macronuclear genome of Stentor coeruleus: a giant cell with tiny introns.</title>
        <authorList>
            <person name="Slabodnick M."/>
            <person name="Ruby J.G."/>
            <person name="Reiff S.B."/>
            <person name="Swart E.C."/>
            <person name="Gosai S."/>
            <person name="Prabakaran S."/>
            <person name="Witkowska E."/>
            <person name="Larue G.E."/>
            <person name="Fisher S."/>
            <person name="Freeman R.M."/>
            <person name="Gunawardena J."/>
            <person name="Chu W."/>
            <person name="Stover N.A."/>
            <person name="Gregory B.D."/>
            <person name="Nowacki M."/>
            <person name="Derisi J."/>
            <person name="Roy S.W."/>
            <person name="Marshall W.F."/>
            <person name="Sood P."/>
        </authorList>
    </citation>
    <scope>NUCLEOTIDE SEQUENCE [LARGE SCALE GENOMIC DNA]</scope>
    <source>
        <strain evidence="5">WM001</strain>
    </source>
</reference>
<comment type="similarity">
    <text evidence="1 4">Belongs to the eukaryotic ribosomal protein eS6 family.</text>
</comment>
<evidence type="ECO:0000256" key="3">
    <source>
        <dbReference type="ARBA" id="ARBA00023274"/>
    </source>
</evidence>
<evidence type="ECO:0000313" key="5">
    <source>
        <dbReference type="EMBL" id="OMJ69793.1"/>
    </source>
</evidence>
<evidence type="ECO:0000313" key="6">
    <source>
        <dbReference type="Proteomes" id="UP000187209"/>
    </source>
</evidence>
<dbReference type="PANTHER" id="PTHR11502">
    <property type="entry name" value="40S RIBOSOMAL PROTEIN S6"/>
    <property type="match status" value="1"/>
</dbReference>